<organism evidence="3">
    <name type="scientific">Camponotus floridanus</name>
    <name type="common">Florida carpenter ant</name>
    <dbReference type="NCBI Taxonomy" id="104421"/>
    <lineage>
        <taxon>Eukaryota</taxon>
        <taxon>Metazoa</taxon>
        <taxon>Ecdysozoa</taxon>
        <taxon>Arthropoda</taxon>
        <taxon>Hexapoda</taxon>
        <taxon>Insecta</taxon>
        <taxon>Pterygota</taxon>
        <taxon>Neoptera</taxon>
        <taxon>Endopterygota</taxon>
        <taxon>Hymenoptera</taxon>
        <taxon>Apocrita</taxon>
        <taxon>Aculeata</taxon>
        <taxon>Formicoidea</taxon>
        <taxon>Formicidae</taxon>
        <taxon>Formicinae</taxon>
        <taxon>Camponotus</taxon>
    </lineage>
</organism>
<dbReference type="Proteomes" id="UP000000311">
    <property type="component" value="Unassembled WGS sequence"/>
</dbReference>
<dbReference type="EMBL" id="GL435381">
    <property type="protein sequence ID" value="EFN73389.1"/>
    <property type="molecule type" value="Genomic_DNA"/>
</dbReference>
<protein>
    <submittedName>
        <fullName evidence="2">Uncharacterized protein</fullName>
    </submittedName>
</protein>
<sequence>MEYIMENCTGWKQAFSNLLCVLLVKLAFHWESLSEVRIPGFMNIEHRQWVRAERRWRRNDLSFMWGDAPESPPDEEDVSTFGGSSGKSPTWRSRFECPGRFGHPMVYRMGSTDLNESDSIEDLRKRISRYSEDHPDEFEARAGGTQQAPVHLTVTSPMNTGYLTPTANPFENIPSEGKTMNQIRKWGCHFDAKTRQHF</sequence>
<reference evidence="2 3" key="1">
    <citation type="journal article" date="2010" name="Science">
        <title>Genomic comparison of the ants Camponotus floridanus and Harpegnathos saltator.</title>
        <authorList>
            <person name="Bonasio R."/>
            <person name="Zhang G."/>
            <person name="Ye C."/>
            <person name="Mutti N.S."/>
            <person name="Fang X."/>
            <person name="Qin N."/>
            <person name="Donahue G."/>
            <person name="Yang P."/>
            <person name="Li Q."/>
            <person name="Li C."/>
            <person name="Zhang P."/>
            <person name="Huang Z."/>
            <person name="Berger S.L."/>
            <person name="Reinberg D."/>
            <person name="Wang J."/>
            <person name="Liebig J."/>
        </authorList>
    </citation>
    <scope>NUCLEOTIDE SEQUENCE [LARGE SCALE GENOMIC DNA]</scope>
    <source>
        <strain evidence="3">C129</strain>
    </source>
</reference>
<evidence type="ECO:0000256" key="1">
    <source>
        <dbReference type="SAM" id="MobiDB-lite"/>
    </source>
</evidence>
<evidence type="ECO:0000313" key="2">
    <source>
        <dbReference type="EMBL" id="EFN73389.1"/>
    </source>
</evidence>
<proteinExistence type="predicted"/>
<name>E1ZZK0_CAMFO</name>
<evidence type="ECO:0000313" key="3">
    <source>
        <dbReference type="Proteomes" id="UP000000311"/>
    </source>
</evidence>
<keyword evidence="3" id="KW-1185">Reference proteome</keyword>
<dbReference type="InParanoid" id="E1ZZK0"/>
<feature type="region of interest" description="Disordered" evidence="1">
    <location>
        <begin position="67"/>
        <end position="90"/>
    </location>
</feature>
<gene>
    <name evidence="2" type="ORF">EAG_13537</name>
</gene>
<accession>E1ZZK0</accession>
<dbReference type="OrthoDB" id="7558613at2759"/>
<dbReference type="AlphaFoldDB" id="E1ZZK0"/>